<protein>
    <recommendedName>
        <fullName evidence="3">Phage XkdN-like protein</fullName>
    </recommendedName>
</protein>
<dbReference type="Proteomes" id="UP001165492">
    <property type="component" value="Unassembled WGS sequence"/>
</dbReference>
<dbReference type="RefSeq" id="WP_229537568.1">
    <property type="nucleotide sequence ID" value="NZ_JAJHJB010000105.1"/>
</dbReference>
<proteinExistence type="predicted"/>
<organism evidence="1 2">
    <name type="scientific">Pelosinus baikalensis</name>
    <dbReference type="NCBI Taxonomy" id="2892015"/>
    <lineage>
        <taxon>Bacteria</taxon>
        <taxon>Bacillati</taxon>
        <taxon>Bacillota</taxon>
        <taxon>Negativicutes</taxon>
        <taxon>Selenomonadales</taxon>
        <taxon>Sporomusaceae</taxon>
        <taxon>Pelosinus</taxon>
    </lineage>
</organism>
<evidence type="ECO:0000313" key="1">
    <source>
        <dbReference type="EMBL" id="MCC5468709.1"/>
    </source>
</evidence>
<evidence type="ECO:0000313" key="2">
    <source>
        <dbReference type="Proteomes" id="UP001165492"/>
    </source>
</evidence>
<comment type="caution">
    <text evidence="1">The sequence shown here is derived from an EMBL/GenBank/DDBJ whole genome shotgun (WGS) entry which is preliminary data.</text>
</comment>
<dbReference type="Pfam" id="PF08890">
    <property type="entry name" value="Phage_TAC_5"/>
    <property type="match status" value="1"/>
</dbReference>
<reference evidence="1" key="1">
    <citation type="submission" date="2021-11" db="EMBL/GenBank/DDBJ databases">
        <title>Description of a new species Pelosinus isolated from the bottom sediments of Lake Baikal.</title>
        <authorList>
            <person name="Zakharyuk A."/>
        </authorList>
    </citation>
    <scope>NUCLEOTIDE SEQUENCE</scope>
    <source>
        <strain evidence="1">Bkl1</strain>
    </source>
</reference>
<evidence type="ECO:0008006" key="3">
    <source>
        <dbReference type="Google" id="ProtNLM"/>
    </source>
</evidence>
<dbReference type="InterPro" id="IPR038559">
    <property type="entry name" value="XkdN-like_sf"/>
</dbReference>
<dbReference type="EMBL" id="JAJHJB010000105">
    <property type="protein sequence ID" value="MCC5468709.1"/>
    <property type="molecule type" value="Genomic_DNA"/>
</dbReference>
<name>A0ABS8HZV5_9FIRM</name>
<dbReference type="Gene3D" id="3.30.2220.30">
    <property type="match status" value="1"/>
</dbReference>
<gene>
    <name evidence="1" type="ORF">LMF89_25580</name>
</gene>
<dbReference type="InterPro" id="IPR014986">
    <property type="entry name" value="XkdN-like"/>
</dbReference>
<accession>A0ABS8HZV5</accession>
<keyword evidence="2" id="KW-1185">Reference proteome</keyword>
<sequence>MDMSAFMKGKAKQLPEEEKVISTLYEDEKGQPIPFKFKAIPTALVDKLKSDCTTIKHTKGQRIESFDRDRFSCKIGIETTIFPDFKNTELLQSYNCIDPVDLAKEILNLPGEYTEWIQTCSKLNGFDDTIEDLVAEAKN</sequence>